<reference evidence="8" key="2">
    <citation type="submission" date="2020-12" db="EMBL/GenBank/DDBJ databases">
        <title>New Spironucleus salmonicida genome in near-complete chromosomes.</title>
        <authorList>
            <person name="Xu F."/>
            <person name="Kurt Z."/>
            <person name="Jimenez-Gonzalez A."/>
            <person name="Astvaldsson A."/>
            <person name="Andersson J.O."/>
            <person name="Svard S.G."/>
        </authorList>
    </citation>
    <scope>NUCLEOTIDE SEQUENCE</scope>
    <source>
        <strain evidence="8">ATCC 50377</strain>
    </source>
</reference>
<dbReference type="GO" id="GO:0012505">
    <property type="term" value="C:endomembrane system"/>
    <property type="evidence" value="ECO:0007669"/>
    <property type="project" value="UniProtKB-SubCell"/>
</dbReference>
<evidence type="ECO:0000256" key="1">
    <source>
        <dbReference type="ARBA" id="ARBA00004308"/>
    </source>
</evidence>
<evidence type="ECO:0000313" key="9">
    <source>
        <dbReference type="Proteomes" id="UP000018208"/>
    </source>
</evidence>
<keyword evidence="4" id="KW-0472">Membrane</keyword>
<protein>
    <submittedName>
        <fullName evidence="7">Mu adaptin</fullName>
    </submittedName>
</protein>
<comment type="subcellular location">
    <subcellularLocation>
        <location evidence="1">Endomembrane system</location>
    </subcellularLocation>
</comment>
<dbReference type="OrthoDB" id="10259133at2759"/>
<dbReference type="AlphaFoldDB" id="V6LTI6"/>
<organism evidence="7">
    <name type="scientific">Spironucleus salmonicida</name>
    <dbReference type="NCBI Taxonomy" id="348837"/>
    <lineage>
        <taxon>Eukaryota</taxon>
        <taxon>Metamonada</taxon>
        <taxon>Diplomonadida</taxon>
        <taxon>Hexamitidae</taxon>
        <taxon>Hexamitinae</taxon>
        <taxon>Spironucleus</taxon>
    </lineage>
</organism>
<evidence type="ECO:0000313" key="7">
    <source>
        <dbReference type="EMBL" id="EST47006.1"/>
    </source>
</evidence>
<dbReference type="Proteomes" id="UP000018208">
    <property type="component" value="Unassembled WGS sequence"/>
</dbReference>
<evidence type="ECO:0000256" key="2">
    <source>
        <dbReference type="ARBA" id="ARBA00022448"/>
    </source>
</evidence>
<keyword evidence="3 5" id="KW-0653">Protein transport</keyword>
<dbReference type="InterPro" id="IPR028565">
    <property type="entry name" value="MHD"/>
</dbReference>
<dbReference type="GO" id="GO:0016192">
    <property type="term" value="P:vesicle-mediated transport"/>
    <property type="evidence" value="ECO:0007669"/>
    <property type="project" value="InterPro"/>
</dbReference>
<gene>
    <name evidence="7" type="ORF">SS50377_12961</name>
    <name evidence="8" type="ORF">SS50377_21967</name>
</gene>
<keyword evidence="9" id="KW-1185">Reference proteome</keyword>
<dbReference type="PIRSF" id="PIRSF005992">
    <property type="entry name" value="Clathrin_mu"/>
    <property type="match status" value="1"/>
</dbReference>
<evidence type="ECO:0000256" key="5">
    <source>
        <dbReference type="PIRNR" id="PIRNR005992"/>
    </source>
</evidence>
<proteinExistence type="inferred from homology"/>
<feature type="domain" description="MHD" evidence="6">
    <location>
        <begin position="166"/>
        <end position="407"/>
    </location>
</feature>
<evidence type="ECO:0000256" key="4">
    <source>
        <dbReference type="ARBA" id="ARBA00023136"/>
    </source>
</evidence>
<dbReference type="InterPro" id="IPR011012">
    <property type="entry name" value="Longin-like_dom_sf"/>
</dbReference>
<evidence type="ECO:0000256" key="3">
    <source>
        <dbReference type="ARBA" id="ARBA00022927"/>
    </source>
</evidence>
<dbReference type="InterPro" id="IPR050431">
    <property type="entry name" value="Adaptor_comp_med_subunit"/>
</dbReference>
<dbReference type="GO" id="GO:0006886">
    <property type="term" value="P:intracellular protein transport"/>
    <property type="evidence" value="ECO:0007669"/>
    <property type="project" value="UniProtKB-UniRule"/>
</dbReference>
<dbReference type="SUPFAM" id="SSF49447">
    <property type="entry name" value="Second domain of Mu2 adaptin subunit (ap50) of ap2 adaptor"/>
    <property type="match status" value="1"/>
</dbReference>
<dbReference type="InterPro" id="IPR001392">
    <property type="entry name" value="Clathrin_mu"/>
</dbReference>
<comment type="similarity">
    <text evidence="5">Belongs to the adaptor complexes medium subunit family.</text>
</comment>
<dbReference type="EMBL" id="AUWU02000002">
    <property type="protein sequence ID" value="KAH0576403.1"/>
    <property type="molecule type" value="Genomic_DNA"/>
</dbReference>
<sequence length="408" mass="46893">MTIKAIIIFTVDAEIVLERNFMEYLTLQDKQQLRTRIISGELNLPIFLVGSKIFVTMKKDVYQIFVLIENQDCVAPFIFIDQFWNCINKLLYKKGQKLLEDNQLILQEILDEMIDNGNIHTADPEVIRLFIAPSQLQGKKHQEAENPTIQATKQVNYRPSNIKYDKDQIFFDINERISATFSSQNELLKSSVLGQILAKSRLSGIPSCRIKFTNGNQQNMNFHQCISVQDYAKTRAVQFVPPDGDFELLQYNLQECAILPLKINIIYSAESALSASVQVTAFSQLNSKQIIEKVTIKIPLPETCNRVEIQNVKGGKAKRKSEFIEWRVNELYAPQKVDLTFAFTCDFSDKIDLRVWKKPEIQAEFEVLQASCSGLEVKSLEIDQGSQNKPVEKWVRGRIVSGDYCFRW</sequence>
<accession>V6LTI6</accession>
<dbReference type="InterPro" id="IPR036168">
    <property type="entry name" value="AP2_Mu_C_sf"/>
</dbReference>
<dbReference type="PANTHER" id="PTHR10529">
    <property type="entry name" value="AP COMPLEX SUBUNIT MU"/>
    <property type="match status" value="1"/>
</dbReference>
<evidence type="ECO:0000259" key="6">
    <source>
        <dbReference type="PROSITE" id="PS51072"/>
    </source>
</evidence>
<dbReference type="GO" id="GO:0030131">
    <property type="term" value="C:clathrin adaptor complex"/>
    <property type="evidence" value="ECO:0007669"/>
    <property type="project" value="UniProtKB-UniRule"/>
</dbReference>
<dbReference type="Gene3D" id="3.30.450.60">
    <property type="match status" value="1"/>
</dbReference>
<name>V6LTI6_9EUKA</name>
<keyword evidence="2 5" id="KW-0813">Transport</keyword>
<dbReference type="VEuPathDB" id="GiardiaDB:SS50377_21967"/>
<dbReference type="Gene3D" id="2.60.40.1170">
    <property type="entry name" value="Mu homology domain, subdomain B"/>
    <property type="match status" value="2"/>
</dbReference>
<dbReference type="PROSITE" id="PS51072">
    <property type="entry name" value="MHD"/>
    <property type="match status" value="1"/>
</dbReference>
<dbReference type="SUPFAM" id="SSF64356">
    <property type="entry name" value="SNARE-like"/>
    <property type="match status" value="1"/>
</dbReference>
<dbReference type="PRINTS" id="PR00314">
    <property type="entry name" value="CLATHRINADPT"/>
</dbReference>
<dbReference type="Pfam" id="PF00928">
    <property type="entry name" value="Adap_comp_sub"/>
    <property type="match status" value="1"/>
</dbReference>
<dbReference type="EMBL" id="KI546053">
    <property type="protein sequence ID" value="EST47006.1"/>
    <property type="molecule type" value="Genomic_DNA"/>
</dbReference>
<reference evidence="7 8" key="1">
    <citation type="journal article" date="2014" name="PLoS Genet.">
        <title>The Genome of Spironucleus salmonicida Highlights a Fish Pathogen Adapted to Fluctuating Environments.</title>
        <authorList>
            <person name="Xu F."/>
            <person name="Jerlstrom-Hultqvist J."/>
            <person name="Einarsson E."/>
            <person name="Astvaldsson A."/>
            <person name="Svard S.G."/>
            <person name="Andersson J.O."/>
        </authorList>
    </citation>
    <scope>NUCLEOTIDE SEQUENCE</scope>
    <source>
        <strain evidence="8">ATCC 50377</strain>
    </source>
</reference>
<evidence type="ECO:0000313" key="8">
    <source>
        <dbReference type="EMBL" id="KAH0576403.1"/>
    </source>
</evidence>